<feature type="compositionally biased region" description="Low complexity" evidence="1">
    <location>
        <begin position="375"/>
        <end position="402"/>
    </location>
</feature>
<evidence type="ECO:0008006" key="4">
    <source>
        <dbReference type="Google" id="ProtNLM"/>
    </source>
</evidence>
<comment type="caution">
    <text evidence="2">The sequence shown here is derived from an EMBL/GenBank/DDBJ whole genome shotgun (WGS) entry which is preliminary data.</text>
</comment>
<dbReference type="Proteomes" id="UP001470230">
    <property type="component" value="Unassembled WGS sequence"/>
</dbReference>
<evidence type="ECO:0000313" key="3">
    <source>
        <dbReference type="Proteomes" id="UP001470230"/>
    </source>
</evidence>
<sequence length="874" mass="102025">MMLLEDEFVCLCRDYFNKYESETNPKFDKEPEEISQFLNKLLQKHQKIQITDEVRYYIPLLAQYKDGILCPILETCVEGISPIHFVPDLSLQVITNHDDKNNKKSKAPRRYKNKNNKAPNTTRNYTKNYFKEEYNTTDQCNHTFKNIEDVGNVPKITLPPHLTAKNGPSSYRARRNLNTASQNRLYTATYKQPLPPLKDTQDNVLPSLYINDKQNFYMAQKTNKDSLDFNILPPDYPDQMINEDFAVLSPSGVIVMNGDRASVVDLDQFVSDIKNEYIVERSSFRQRYSYRFFYTWRERYRNRLFRKIIRSFDNKDAVCNVGFSQFLEKVRETVLTTTDPFLQIYSRGFDTLSHVGEKNNNDNNGRSPERKKKSSSNIKSNTPSGSPNTSNVSTSSTSSSNGDHTADFSDLIDVATESIEKIDEDVRLMGEDTCRQISEVFKQVRSANLLMQLDFEELNSLNSLPPSLQPFKSDLKWRVPSLYRQRLRENILLRERKLAGERQEYIRKFFNRIRSFYTGLLIVQCKQCLLNYLYRFSSRSPRFNHQFTGEKVKIRINKLVANFDSEKGMSVYPNRTLFLNWLDHTVTQITDAFISENKHINVDVIADIDPEYEFEVENPKAILSRYPDIKSLKNDALSNLNEVFDYVEHEISPHSNFLKNLKNLSDEAKTFESFRQCDLVQSMINNLINSKQSLSKRPKTIYHTLSENKETIDFVVDMKPSFEEAGNTLNDGIKIFQNNLISDLNIQFSEIQERWAILKDKTISKDECKEFETKLVLFSTLSDMLSSSWNETKSEISALVDTTMGFYRSLNEKCTFTTVESMEFFNRTCQKMGISSVLIDINRHKNKGKVELKDNDYEYEYEYEEEEKNEPKNQ</sequence>
<dbReference type="EMBL" id="JAPFFF010000004">
    <property type="protein sequence ID" value="KAK8891874.1"/>
    <property type="molecule type" value="Genomic_DNA"/>
</dbReference>
<reference evidence="2 3" key="1">
    <citation type="submission" date="2024-04" db="EMBL/GenBank/DDBJ databases">
        <title>Tritrichomonas musculus Genome.</title>
        <authorList>
            <person name="Alves-Ferreira E."/>
            <person name="Grigg M."/>
            <person name="Lorenzi H."/>
            <person name="Galac M."/>
        </authorList>
    </citation>
    <scope>NUCLEOTIDE SEQUENCE [LARGE SCALE GENOMIC DNA]</scope>
    <source>
        <strain evidence="2 3">EAF2021</strain>
    </source>
</reference>
<evidence type="ECO:0000256" key="1">
    <source>
        <dbReference type="SAM" id="MobiDB-lite"/>
    </source>
</evidence>
<keyword evidence="3" id="KW-1185">Reference proteome</keyword>
<gene>
    <name evidence="2" type="ORF">M9Y10_029096</name>
</gene>
<evidence type="ECO:0000313" key="2">
    <source>
        <dbReference type="EMBL" id="KAK8891874.1"/>
    </source>
</evidence>
<organism evidence="2 3">
    <name type="scientific">Tritrichomonas musculus</name>
    <dbReference type="NCBI Taxonomy" id="1915356"/>
    <lineage>
        <taxon>Eukaryota</taxon>
        <taxon>Metamonada</taxon>
        <taxon>Parabasalia</taxon>
        <taxon>Tritrichomonadida</taxon>
        <taxon>Tritrichomonadidae</taxon>
        <taxon>Tritrichomonas</taxon>
    </lineage>
</organism>
<feature type="compositionally biased region" description="Basic residues" evidence="1">
    <location>
        <begin position="103"/>
        <end position="115"/>
    </location>
</feature>
<feature type="region of interest" description="Disordered" evidence="1">
    <location>
        <begin position="353"/>
        <end position="404"/>
    </location>
</feature>
<protein>
    <recommendedName>
        <fullName evidence="4">Dynein heavy chain tail domain-containing protein</fullName>
    </recommendedName>
</protein>
<feature type="region of interest" description="Disordered" evidence="1">
    <location>
        <begin position="96"/>
        <end position="124"/>
    </location>
</feature>
<accession>A0ABR2KL95</accession>
<proteinExistence type="predicted"/>
<name>A0ABR2KL95_9EUKA</name>